<keyword evidence="2" id="KW-0479">Metal-binding</keyword>
<sequence>MENNEDSVSVRSANSRVTQACQRCRMLKTRCLPSEQSSTCQRCFTAKRDCVWADVPRRPRRVRGPSRISQVEQKIDGLVASLVKTSATDTAETSNSPPERPRRTAIGTHKLAGRDRPIAPGTWLLFPESFEQQTPMPEIHEPSEIPDAEPETEADATENTQDLEYVEQLRSIHSFAEKEDTCDPNYVPAQPKRKVEAPINDERVSELLNNRKADNLLDIYRSMCITFPFVPIDDVTSAEHLNATKPMLFLAILTVAAWEDHKLQRHLDRVYRKELADHTFISPQRTISLLQSILVYLSRYHFVFSHKTQQIYFMQTTANGLALDLGLYQRSTRPVIDFPGRPSPSPLSVREQLERQRTFLGCYYMSSQVSAGMQKPNLLKYTEYMGQCSRDLRDHRQYPSDVTIGHLLAIRRLDDQIQESFFTEETAGIDIADPRISMNLRFLESQLEEWKRERYSEEYQLMFDLSSAFTDMQLHSIALRAPKPSHRDYIANATRLKALLATLEACKRYLDTLLSCPMSNYHILAFSEWFRIPVVVITLARLCIPSDAHAAAQWDVKAAHERGRLDLYLESLCYRMKGLSTFKRTQSFHHDFYWSLEMIMDLTKSWFMKKISAKTTPSNGIPPPDTFQGFTHGLMTDGSGGSSTPPKSDTTGCPYVSVDQGPNPSGINDNDPFAFMRDTDFDMDRFFDAGLWGDETYNNMGFGGGMRH</sequence>
<dbReference type="PROSITE" id="PS50048">
    <property type="entry name" value="ZN2_CY6_FUNGAL_2"/>
    <property type="match status" value="1"/>
</dbReference>
<dbReference type="PANTHER" id="PTHR31845">
    <property type="entry name" value="FINGER DOMAIN PROTEIN, PUTATIVE-RELATED"/>
    <property type="match status" value="1"/>
</dbReference>
<dbReference type="InterPro" id="IPR007219">
    <property type="entry name" value="XnlR_reg_dom"/>
</dbReference>
<dbReference type="OrthoDB" id="5424793at2759"/>
<dbReference type="Pfam" id="PF04082">
    <property type="entry name" value="Fungal_trans"/>
    <property type="match status" value="1"/>
</dbReference>
<keyword evidence="10" id="KW-1185">Reference proteome</keyword>
<dbReference type="InterPro" id="IPR036864">
    <property type="entry name" value="Zn2-C6_fun-type_DNA-bd_sf"/>
</dbReference>
<dbReference type="SMART" id="SM00066">
    <property type="entry name" value="GAL4"/>
    <property type="match status" value="1"/>
</dbReference>
<evidence type="ECO:0000256" key="2">
    <source>
        <dbReference type="ARBA" id="ARBA00022723"/>
    </source>
</evidence>
<evidence type="ECO:0000256" key="1">
    <source>
        <dbReference type="ARBA" id="ARBA00004123"/>
    </source>
</evidence>
<dbReference type="EMBL" id="WJXW01000004">
    <property type="protein sequence ID" value="KAF9736574.1"/>
    <property type="molecule type" value="Genomic_DNA"/>
</dbReference>
<name>A0A9P6GJJ1_9PLEO</name>
<feature type="compositionally biased region" description="Acidic residues" evidence="7">
    <location>
        <begin position="144"/>
        <end position="156"/>
    </location>
</feature>
<dbReference type="PROSITE" id="PS00463">
    <property type="entry name" value="ZN2_CY6_FUNGAL_1"/>
    <property type="match status" value="1"/>
</dbReference>
<evidence type="ECO:0000259" key="8">
    <source>
        <dbReference type="PROSITE" id="PS50048"/>
    </source>
</evidence>
<evidence type="ECO:0000256" key="5">
    <source>
        <dbReference type="ARBA" id="ARBA00023163"/>
    </source>
</evidence>
<dbReference type="Gene3D" id="4.10.240.10">
    <property type="entry name" value="Zn(2)-C6 fungal-type DNA-binding domain"/>
    <property type="match status" value="1"/>
</dbReference>
<dbReference type="CDD" id="cd12148">
    <property type="entry name" value="fungal_TF_MHR"/>
    <property type="match status" value="1"/>
</dbReference>
<accession>A0A9P6GJJ1</accession>
<feature type="region of interest" description="Disordered" evidence="7">
    <location>
        <begin position="633"/>
        <end position="653"/>
    </location>
</feature>
<dbReference type="InterPro" id="IPR001138">
    <property type="entry name" value="Zn2Cys6_DnaBD"/>
</dbReference>
<proteinExistence type="predicted"/>
<dbReference type="GO" id="GO:0000981">
    <property type="term" value="F:DNA-binding transcription factor activity, RNA polymerase II-specific"/>
    <property type="evidence" value="ECO:0007669"/>
    <property type="project" value="InterPro"/>
</dbReference>
<dbReference type="SUPFAM" id="SSF57701">
    <property type="entry name" value="Zn2/Cys6 DNA-binding domain"/>
    <property type="match status" value="1"/>
</dbReference>
<evidence type="ECO:0000256" key="6">
    <source>
        <dbReference type="ARBA" id="ARBA00023242"/>
    </source>
</evidence>
<keyword evidence="6" id="KW-0539">Nucleus</keyword>
<evidence type="ECO:0000256" key="7">
    <source>
        <dbReference type="SAM" id="MobiDB-lite"/>
    </source>
</evidence>
<feature type="region of interest" description="Disordered" evidence="7">
    <location>
        <begin position="135"/>
        <end position="157"/>
    </location>
</feature>
<dbReference type="GO" id="GO:0008270">
    <property type="term" value="F:zinc ion binding"/>
    <property type="evidence" value="ECO:0007669"/>
    <property type="project" value="InterPro"/>
</dbReference>
<dbReference type="GO" id="GO:0000976">
    <property type="term" value="F:transcription cis-regulatory region binding"/>
    <property type="evidence" value="ECO:0007669"/>
    <property type="project" value="TreeGrafter"/>
</dbReference>
<comment type="subcellular location">
    <subcellularLocation>
        <location evidence="1">Nucleus</location>
    </subcellularLocation>
</comment>
<evidence type="ECO:0000256" key="3">
    <source>
        <dbReference type="ARBA" id="ARBA00023015"/>
    </source>
</evidence>
<dbReference type="GO" id="GO:0006351">
    <property type="term" value="P:DNA-templated transcription"/>
    <property type="evidence" value="ECO:0007669"/>
    <property type="project" value="InterPro"/>
</dbReference>
<protein>
    <submittedName>
        <fullName evidence="9">Fungal specific transcription factor</fullName>
    </submittedName>
</protein>
<organism evidence="9 10">
    <name type="scientific">Paraphaeosphaeria minitans</name>
    <dbReference type="NCBI Taxonomy" id="565426"/>
    <lineage>
        <taxon>Eukaryota</taxon>
        <taxon>Fungi</taxon>
        <taxon>Dikarya</taxon>
        <taxon>Ascomycota</taxon>
        <taxon>Pezizomycotina</taxon>
        <taxon>Dothideomycetes</taxon>
        <taxon>Pleosporomycetidae</taxon>
        <taxon>Pleosporales</taxon>
        <taxon>Massarineae</taxon>
        <taxon>Didymosphaeriaceae</taxon>
        <taxon>Paraphaeosphaeria</taxon>
    </lineage>
</organism>
<feature type="compositionally biased region" description="Polar residues" evidence="7">
    <location>
        <begin position="642"/>
        <end position="651"/>
    </location>
</feature>
<keyword evidence="3" id="KW-0805">Transcription regulation</keyword>
<evidence type="ECO:0000313" key="10">
    <source>
        <dbReference type="Proteomes" id="UP000756921"/>
    </source>
</evidence>
<comment type="caution">
    <text evidence="9">The sequence shown here is derived from an EMBL/GenBank/DDBJ whole genome shotgun (WGS) entry which is preliminary data.</text>
</comment>
<dbReference type="PANTHER" id="PTHR31845:SF10">
    <property type="entry name" value="ZN(II)2CYS6 TRANSCRIPTION FACTOR (EUROFUNG)"/>
    <property type="match status" value="1"/>
</dbReference>
<dbReference type="GO" id="GO:0005634">
    <property type="term" value="C:nucleus"/>
    <property type="evidence" value="ECO:0007669"/>
    <property type="project" value="UniProtKB-SubCell"/>
</dbReference>
<dbReference type="Proteomes" id="UP000756921">
    <property type="component" value="Unassembled WGS sequence"/>
</dbReference>
<evidence type="ECO:0000256" key="4">
    <source>
        <dbReference type="ARBA" id="ARBA00023125"/>
    </source>
</evidence>
<reference evidence="9" key="1">
    <citation type="journal article" date="2020" name="Mol. Plant Microbe Interact.">
        <title>Genome Sequence of the Biocontrol Agent Coniothyrium minitans strain Conio (IMI 134523).</title>
        <authorList>
            <person name="Patel D."/>
            <person name="Shittu T.A."/>
            <person name="Baroncelli R."/>
            <person name="Muthumeenakshi S."/>
            <person name="Osborne T.H."/>
            <person name="Janganan T.K."/>
            <person name="Sreenivasaprasad S."/>
        </authorList>
    </citation>
    <scope>NUCLEOTIDE SEQUENCE</scope>
    <source>
        <strain evidence="9">Conio</strain>
    </source>
</reference>
<gene>
    <name evidence="9" type="ORF">PMIN01_04353</name>
</gene>
<evidence type="ECO:0000313" key="9">
    <source>
        <dbReference type="EMBL" id="KAF9736574.1"/>
    </source>
</evidence>
<feature type="domain" description="Zn(2)-C6 fungal-type" evidence="8">
    <location>
        <begin position="20"/>
        <end position="52"/>
    </location>
</feature>
<keyword evidence="5" id="KW-0804">Transcription</keyword>
<dbReference type="CDD" id="cd00067">
    <property type="entry name" value="GAL4"/>
    <property type="match status" value="1"/>
</dbReference>
<dbReference type="AlphaFoldDB" id="A0A9P6GJJ1"/>
<keyword evidence="4" id="KW-0238">DNA-binding</keyword>
<dbReference type="InterPro" id="IPR051089">
    <property type="entry name" value="prtT"/>
</dbReference>